<proteinExistence type="predicted"/>
<evidence type="ECO:0000313" key="3">
    <source>
        <dbReference type="Proteomes" id="UP001344906"/>
    </source>
</evidence>
<keyword evidence="3" id="KW-1185">Reference proteome</keyword>
<gene>
    <name evidence="2" type="ORF">KDH_15780</name>
</gene>
<dbReference type="RefSeq" id="WP_338248502.1">
    <property type="nucleotide sequence ID" value="NZ_BSRI01000001.1"/>
</dbReference>
<reference evidence="2 3" key="1">
    <citation type="submission" date="2023-02" db="EMBL/GenBank/DDBJ databases">
        <title>Dictyobacter halimunensis sp. nov., a new member of the class Ktedonobacteria from forest soil in a geothermal area.</title>
        <authorList>
            <person name="Rachmania M.K."/>
            <person name="Ningsih F."/>
            <person name="Sakai Y."/>
            <person name="Yabe S."/>
            <person name="Yokota A."/>
            <person name="Sjamsuridzal W."/>
        </authorList>
    </citation>
    <scope>NUCLEOTIDE SEQUENCE [LARGE SCALE GENOMIC DNA]</scope>
    <source>
        <strain evidence="2 3">S3.2.2.5</strain>
    </source>
</reference>
<comment type="caution">
    <text evidence="2">The sequence shown here is derived from an EMBL/GenBank/DDBJ whole genome shotgun (WGS) entry which is preliminary data.</text>
</comment>
<sequence length="102" mass="11179">MLEDDDLDTLRDGLIVTNSQPDEDEEDGTRGIGSGNVLRCPRCRRTRGYRPINVLNDIKGLLCLSCGAELLQCPFCSQFNILPRRGGKAALTCQHCGKPLAC</sequence>
<protein>
    <submittedName>
        <fullName evidence="2">Uncharacterized protein</fullName>
    </submittedName>
</protein>
<organism evidence="2 3">
    <name type="scientific">Dictyobacter halimunensis</name>
    <dbReference type="NCBI Taxonomy" id="3026934"/>
    <lineage>
        <taxon>Bacteria</taxon>
        <taxon>Bacillati</taxon>
        <taxon>Chloroflexota</taxon>
        <taxon>Ktedonobacteria</taxon>
        <taxon>Ktedonobacterales</taxon>
        <taxon>Dictyobacteraceae</taxon>
        <taxon>Dictyobacter</taxon>
    </lineage>
</organism>
<evidence type="ECO:0000313" key="2">
    <source>
        <dbReference type="EMBL" id="GLV54731.1"/>
    </source>
</evidence>
<evidence type="ECO:0000256" key="1">
    <source>
        <dbReference type="SAM" id="MobiDB-lite"/>
    </source>
</evidence>
<dbReference type="EMBL" id="BSRI01000001">
    <property type="protein sequence ID" value="GLV54731.1"/>
    <property type="molecule type" value="Genomic_DNA"/>
</dbReference>
<accession>A0ABQ6FKI6</accession>
<name>A0ABQ6FKI6_9CHLR</name>
<dbReference type="Proteomes" id="UP001344906">
    <property type="component" value="Unassembled WGS sequence"/>
</dbReference>
<feature type="region of interest" description="Disordered" evidence="1">
    <location>
        <begin position="1"/>
        <end position="34"/>
    </location>
</feature>